<dbReference type="InterPro" id="IPR039425">
    <property type="entry name" value="RNA_pol_sigma-70-like"/>
</dbReference>
<dbReference type="Gene3D" id="1.10.10.10">
    <property type="entry name" value="Winged helix-like DNA-binding domain superfamily/Winged helix DNA-binding domain"/>
    <property type="match status" value="1"/>
</dbReference>
<reference evidence="8 9" key="3">
    <citation type="submission" date="2023-06" db="EMBL/GenBank/DDBJ databases">
        <authorList>
            <person name="Zeman M."/>
            <person name="Kubasova T."/>
            <person name="Jahodarova E."/>
            <person name="Nykrynova M."/>
            <person name="Rychlik I."/>
        </authorList>
    </citation>
    <scope>NUCLEOTIDE SEQUENCE [LARGE SCALE GENOMIC DNA]</scope>
    <source>
        <strain evidence="8 9">153_Feed</strain>
    </source>
</reference>
<dbReference type="NCBIfam" id="TIGR02937">
    <property type="entry name" value="sigma70-ECF"/>
    <property type="match status" value="1"/>
</dbReference>
<feature type="domain" description="RNA polymerase sigma factor 70 region 4 type 2" evidence="7">
    <location>
        <begin position="110"/>
        <end position="162"/>
    </location>
</feature>
<evidence type="ECO:0000259" key="7">
    <source>
        <dbReference type="Pfam" id="PF08281"/>
    </source>
</evidence>
<name>A0ABT7V5C4_9ACTN</name>
<sequence length="175" mass="19878">MQIPRNALDRDPERLVRDYADLVLRVCYTYLRSTADAEDVCQDTLVKLLLREEPFHDPGHERAWVVRVAANACRNLLRDRGAHPAVGLDDVPEPAAAQTPGEDALRRRDERVLDTVMALPLPQREAVYLHYYEGYPTREVARIVGATDAAVRQRLSRARASLRDDLKGDYDDFPA</sequence>
<keyword evidence="9" id="KW-1185">Reference proteome</keyword>
<comment type="similarity">
    <text evidence="1">Belongs to the sigma-70 factor family. ECF subfamily.</text>
</comment>
<evidence type="ECO:0000259" key="6">
    <source>
        <dbReference type="Pfam" id="PF04542"/>
    </source>
</evidence>
<dbReference type="InterPro" id="IPR014284">
    <property type="entry name" value="RNA_pol_sigma-70_dom"/>
</dbReference>
<keyword evidence="5" id="KW-0804">Transcription</keyword>
<dbReference type="InterPro" id="IPR007627">
    <property type="entry name" value="RNA_pol_sigma70_r2"/>
</dbReference>
<dbReference type="InterPro" id="IPR013325">
    <property type="entry name" value="RNA_pol_sigma_r2"/>
</dbReference>
<dbReference type="PANTHER" id="PTHR43133">
    <property type="entry name" value="RNA POLYMERASE ECF-TYPE SIGMA FACTO"/>
    <property type="match status" value="1"/>
</dbReference>
<keyword evidence="2" id="KW-0805">Transcription regulation</keyword>
<keyword evidence="3" id="KW-0731">Sigma factor</keyword>
<dbReference type="Pfam" id="PF08281">
    <property type="entry name" value="Sigma70_r4_2"/>
    <property type="match status" value="1"/>
</dbReference>
<gene>
    <name evidence="8" type="ORF">QUW25_09020</name>
</gene>
<dbReference type="InterPro" id="IPR013324">
    <property type="entry name" value="RNA_pol_sigma_r3/r4-like"/>
</dbReference>
<keyword evidence="4" id="KW-0238">DNA-binding</keyword>
<reference evidence="8 9" key="1">
    <citation type="submission" date="2023-06" db="EMBL/GenBank/DDBJ databases">
        <title>Identification and characterization of horizontal gene transfer across gut microbiota members of farm animals based on homology search.</title>
        <authorList>
            <person name="Schwarzerova J."/>
            <person name="Nykrynova M."/>
            <person name="Jureckova K."/>
            <person name="Cejkova D."/>
            <person name="Rychlik I."/>
        </authorList>
    </citation>
    <scope>NUCLEOTIDE SEQUENCE [LARGE SCALE GENOMIC DNA]</scope>
    <source>
        <strain evidence="8 9">153_Feed</strain>
    </source>
</reference>
<dbReference type="CDD" id="cd06171">
    <property type="entry name" value="Sigma70_r4"/>
    <property type="match status" value="1"/>
</dbReference>
<evidence type="ECO:0000256" key="1">
    <source>
        <dbReference type="ARBA" id="ARBA00010641"/>
    </source>
</evidence>
<evidence type="ECO:0000313" key="8">
    <source>
        <dbReference type="EMBL" id="MDM8271805.1"/>
    </source>
</evidence>
<feature type="domain" description="RNA polymerase sigma-70 region 2" evidence="6">
    <location>
        <begin position="15"/>
        <end position="81"/>
    </location>
</feature>
<evidence type="ECO:0000313" key="9">
    <source>
        <dbReference type="Proteomes" id="UP001529256"/>
    </source>
</evidence>
<evidence type="ECO:0000256" key="5">
    <source>
        <dbReference type="ARBA" id="ARBA00023163"/>
    </source>
</evidence>
<evidence type="ECO:0000256" key="4">
    <source>
        <dbReference type="ARBA" id="ARBA00023125"/>
    </source>
</evidence>
<dbReference type="SUPFAM" id="SSF88659">
    <property type="entry name" value="Sigma3 and sigma4 domains of RNA polymerase sigma factors"/>
    <property type="match status" value="1"/>
</dbReference>
<dbReference type="InterPro" id="IPR013249">
    <property type="entry name" value="RNA_pol_sigma70_r4_t2"/>
</dbReference>
<dbReference type="PANTHER" id="PTHR43133:SF8">
    <property type="entry name" value="RNA POLYMERASE SIGMA FACTOR HI_1459-RELATED"/>
    <property type="match status" value="1"/>
</dbReference>
<dbReference type="InterPro" id="IPR036388">
    <property type="entry name" value="WH-like_DNA-bd_sf"/>
</dbReference>
<evidence type="ECO:0000256" key="2">
    <source>
        <dbReference type="ARBA" id="ARBA00023015"/>
    </source>
</evidence>
<organism evidence="8 9">
    <name type="scientific">Thermophilibacter provencensis</name>
    <dbReference type="NCBI Taxonomy" id="1852386"/>
    <lineage>
        <taxon>Bacteria</taxon>
        <taxon>Bacillati</taxon>
        <taxon>Actinomycetota</taxon>
        <taxon>Coriobacteriia</taxon>
        <taxon>Coriobacteriales</taxon>
        <taxon>Atopobiaceae</taxon>
        <taxon>Thermophilibacter</taxon>
    </lineage>
</organism>
<evidence type="ECO:0000256" key="3">
    <source>
        <dbReference type="ARBA" id="ARBA00023082"/>
    </source>
</evidence>
<reference evidence="9" key="2">
    <citation type="submission" date="2023-06" db="EMBL/GenBank/DDBJ databases">
        <title>Identification and characterization of horizontal gene transfer across gut microbiota members of farm animals based on homology search.</title>
        <authorList>
            <person name="Zeman M."/>
            <person name="Kubasova T."/>
            <person name="Jahodarova E."/>
            <person name="Nykrynova M."/>
            <person name="Rychlik I."/>
        </authorList>
    </citation>
    <scope>NUCLEOTIDE SEQUENCE [LARGE SCALE GENOMIC DNA]</scope>
    <source>
        <strain evidence="9">153_Feed</strain>
    </source>
</reference>
<dbReference type="SUPFAM" id="SSF88946">
    <property type="entry name" value="Sigma2 domain of RNA polymerase sigma factors"/>
    <property type="match status" value="1"/>
</dbReference>
<accession>A0ABT7V5C4</accession>
<protein>
    <submittedName>
        <fullName evidence="8">Sigma-70 family RNA polymerase sigma factor</fullName>
    </submittedName>
</protein>
<dbReference type="Gene3D" id="1.10.1740.10">
    <property type="match status" value="1"/>
</dbReference>
<dbReference type="Proteomes" id="UP001529256">
    <property type="component" value="Unassembled WGS sequence"/>
</dbReference>
<dbReference type="Pfam" id="PF04542">
    <property type="entry name" value="Sigma70_r2"/>
    <property type="match status" value="1"/>
</dbReference>
<dbReference type="RefSeq" id="WP_289511882.1">
    <property type="nucleotide sequence ID" value="NZ_JAUDEA010000018.1"/>
</dbReference>
<dbReference type="EMBL" id="JAUDEA010000018">
    <property type="protein sequence ID" value="MDM8271805.1"/>
    <property type="molecule type" value="Genomic_DNA"/>
</dbReference>
<proteinExistence type="inferred from homology"/>
<comment type="caution">
    <text evidence="8">The sequence shown here is derived from an EMBL/GenBank/DDBJ whole genome shotgun (WGS) entry which is preliminary data.</text>
</comment>